<dbReference type="InterPro" id="IPR052072">
    <property type="entry name" value="Vascular_dev_regulator"/>
</dbReference>
<dbReference type="EMBL" id="BRZM01003569">
    <property type="protein sequence ID" value="GLD50382.1"/>
    <property type="molecule type" value="Genomic_DNA"/>
</dbReference>
<organism evidence="3 4">
    <name type="scientific">Lates japonicus</name>
    <name type="common">Japanese lates</name>
    <dbReference type="NCBI Taxonomy" id="270547"/>
    <lineage>
        <taxon>Eukaryota</taxon>
        <taxon>Metazoa</taxon>
        <taxon>Chordata</taxon>
        <taxon>Craniata</taxon>
        <taxon>Vertebrata</taxon>
        <taxon>Euteleostomi</taxon>
        <taxon>Actinopterygii</taxon>
        <taxon>Neopterygii</taxon>
        <taxon>Teleostei</taxon>
        <taxon>Neoteleostei</taxon>
        <taxon>Acanthomorphata</taxon>
        <taxon>Carangaria</taxon>
        <taxon>Carangaria incertae sedis</taxon>
        <taxon>Centropomidae</taxon>
        <taxon>Lates</taxon>
    </lineage>
</organism>
<feature type="compositionally biased region" description="Low complexity" evidence="1">
    <location>
        <begin position="19"/>
        <end position="37"/>
    </location>
</feature>
<accession>A0AAD3M9L5</accession>
<proteinExistence type="predicted"/>
<gene>
    <name evidence="3" type="ORF">AKAME5_002793100</name>
</gene>
<dbReference type="PANTHER" id="PTHR16027">
    <property type="entry name" value="DILUTE DOMAIN-CONTAINING PROTEIN YPR089W"/>
    <property type="match status" value="1"/>
</dbReference>
<dbReference type="PROSITE" id="PS51126">
    <property type="entry name" value="DILUTE"/>
    <property type="match status" value="1"/>
</dbReference>
<sequence>MSLLTERTKGHRRTDSTQSLSFEPLSPSSTPTLLSPQSLTPLSLSPFPSAFPSPEEVRRVSVTSPCLERRVSVWSSETPMLMERMDVAKEPAVKMRGEDLAHAYDAVRVANKFLESQLCNQRSQWEEELEALRCQLSQVISGSSSAAQQQADCSGDQTRARSICSAAVTAMKAALKKHSSDVDMTALWLKNACVLHDLLTQHSSKQTLDSDELVPLTTDLSDLIRALSDLCIQAYQQLLSITETRLQNIIVAALLESETIPGLSGAAVKLVTSRKRAGSDPRTVAGGDAPTMALVLRELGALHTALSRQDLPSTLMEQAFHQLTYLISASALNSLLLRKDMCCWSRGMQIRYNVSLLEEWLRSRGLQTGGAVATLEPLIQAVQLLQAGKKTEAEAILVQTCTALSSQQGLLKGRLTVSLHSS</sequence>
<feature type="region of interest" description="Disordered" evidence="1">
    <location>
        <begin position="1"/>
        <end position="37"/>
    </location>
</feature>
<dbReference type="InterPro" id="IPR002710">
    <property type="entry name" value="Dilute_dom"/>
</dbReference>
<dbReference type="Pfam" id="PF01843">
    <property type="entry name" value="DIL"/>
    <property type="match status" value="1"/>
</dbReference>
<evidence type="ECO:0000259" key="2">
    <source>
        <dbReference type="PROSITE" id="PS51126"/>
    </source>
</evidence>
<reference evidence="3" key="1">
    <citation type="submission" date="2022-08" db="EMBL/GenBank/DDBJ databases">
        <title>Genome sequencing of akame (Lates japonicus).</title>
        <authorList>
            <person name="Hashiguchi Y."/>
            <person name="Takahashi H."/>
        </authorList>
    </citation>
    <scope>NUCLEOTIDE SEQUENCE</scope>
    <source>
        <strain evidence="3">Kochi</strain>
    </source>
</reference>
<dbReference type="PANTHER" id="PTHR16027:SF6">
    <property type="entry name" value="DILUTE DOMAIN-CONTAINING PROTEIN"/>
    <property type="match status" value="1"/>
</dbReference>
<dbReference type="GO" id="GO:0051020">
    <property type="term" value="F:GTPase binding"/>
    <property type="evidence" value="ECO:0007669"/>
    <property type="project" value="TreeGrafter"/>
</dbReference>
<dbReference type="Proteomes" id="UP001279410">
    <property type="component" value="Unassembled WGS sequence"/>
</dbReference>
<keyword evidence="4" id="KW-1185">Reference proteome</keyword>
<evidence type="ECO:0000256" key="1">
    <source>
        <dbReference type="SAM" id="MobiDB-lite"/>
    </source>
</evidence>
<evidence type="ECO:0000313" key="4">
    <source>
        <dbReference type="Proteomes" id="UP001279410"/>
    </source>
</evidence>
<dbReference type="SMART" id="SM01132">
    <property type="entry name" value="DIL"/>
    <property type="match status" value="1"/>
</dbReference>
<protein>
    <submittedName>
        <fullName evidence="3">Unconventional myosin-Va-like protein</fullName>
    </submittedName>
</protein>
<name>A0AAD3M9L5_LATJO</name>
<feature type="domain" description="Dilute" evidence="2">
    <location>
        <begin position="165"/>
        <end position="422"/>
    </location>
</feature>
<evidence type="ECO:0000313" key="3">
    <source>
        <dbReference type="EMBL" id="GLD50382.1"/>
    </source>
</evidence>
<dbReference type="AlphaFoldDB" id="A0AAD3M9L5"/>
<comment type="caution">
    <text evidence="3">The sequence shown here is derived from an EMBL/GenBank/DDBJ whole genome shotgun (WGS) entry which is preliminary data.</text>
</comment>